<dbReference type="InterPro" id="IPR011989">
    <property type="entry name" value="ARM-like"/>
</dbReference>
<dbReference type="Gene3D" id="1.25.10.10">
    <property type="entry name" value="Leucine-rich Repeat Variant"/>
    <property type="match status" value="1"/>
</dbReference>
<dbReference type="GO" id="GO:0005874">
    <property type="term" value="C:microtubule"/>
    <property type="evidence" value="ECO:0007669"/>
    <property type="project" value="InterPro"/>
</dbReference>
<proteinExistence type="predicted"/>
<accession>A0A2U1M4B8</accession>
<feature type="domain" description="TORTIFOLIA1/SINE1-2 N-terminal" evidence="3">
    <location>
        <begin position="3"/>
        <end position="221"/>
    </location>
</feature>
<dbReference type="InterPro" id="IPR033337">
    <property type="entry name" value="TORTIFOLIA1/SINE1-2"/>
</dbReference>
<feature type="region of interest" description="Disordered" evidence="2">
    <location>
        <begin position="224"/>
        <end position="309"/>
    </location>
</feature>
<dbReference type="AlphaFoldDB" id="A0A2U1M4B8"/>
<organism evidence="4 5">
    <name type="scientific">Artemisia annua</name>
    <name type="common">Sweet wormwood</name>
    <dbReference type="NCBI Taxonomy" id="35608"/>
    <lineage>
        <taxon>Eukaryota</taxon>
        <taxon>Viridiplantae</taxon>
        <taxon>Streptophyta</taxon>
        <taxon>Embryophyta</taxon>
        <taxon>Tracheophyta</taxon>
        <taxon>Spermatophyta</taxon>
        <taxon>Magnoliopsida</taxon>
        <taxon>eudicotyledons</taxon>
        <taxon>Gunneridae</taxon>
        <taxon>Pentapetalae</taxon>
        <taxon>asterids</taxon>
        <taxon>campanulids</taxon>
        <taxon>Asterales</taxon>
        <taxon>Asteraceae</taxon>
        <taxon>Asteroideae</taxon>
        <taxon>Anthemideae</taxon>
        <taxon>Artemisiinae</taxon>
        <taxon>Artemisia</taxon>
    </lineage>
</organism>
<evidence type="ECO:0000313" key="4">
    <source>
        <dbReference type="EMBL" id="PWA56087.1"/>
    </source>
</evidence>
<dbReference type="PANTHER" id="PTHR31355">
    <property type="entry name" value="MICROTUBULE-ASSOCIATED PROTEIN TORTIFOLIA1"/>
    <property type="match status" value="1"/>
</dbReference>
<protein>
    <submittedName>
        <fullName evidence="4">Armadillo-like helical</fullName>
    </submittedName>
</protein>
<feature type="coiled-coil region" evidence="1">
    <location>
        <begin position="405"/>
        <end position="464"/>
    </location>
</feature>
<sequence length="575" mass="61929">MTSHVITKIMNAVVKRLRDGECNGVREACVEAVRVVVREVVGEFVTVVGKLVEVVGGKSEGDVNSVIGGAMCLSAAVDEVSAGRAGRAGRGVTDSERVYLVKVLARVMKMLRSEGGCKGKGAGALLGVVGSVCGCGVVVGGSNGGLLGLVVTSLVEFLGSEDWAVRKGAVGALGKLASVEKGKGSLVEFKAGCVLALENKRFDKVKVVRESMNQTLELWREIPGSSDEVPASPKVNGNSSSKDNGTRKSPAIRPRIPSATAIETPPKETTSNSKHSPVQRLSPTTPQSRSPPKSNYRKQSGSIARKVDFDKETDQKIKVSIPKPVSFDGNCKEKVMRENMVDSDKNIMLETEKRVTEQVISNKTKDSTFGKLGGSKFGSRVVPFIDECELDTDINGRAIEHGYGNQKEVENISRIQNQLVQIENQQSNLLNLLQKFIGSSRSGMNSLETRVNGLEKALDEISYDLAISTGRVSNSDSCCMGTEFLSPKYWWRTEGSFYSPRSPFRGSQQALSDRFNPDSPTRGIAPNTPGGGFGSPGRSSDSLLSARKKKVTQGQNRYFDRFDGGSFSNCVQQRN</sequence>
<dbReference type="InterPro" id="IPR016024">
    <property type="entry name" value="ARM-type_fold"/>
</dbReference>
<keyword evidence="5" id="KW-1185">Reference proteome</keyword>
<dbReference type="PANTHER" id="PTHR31355:SF28">
    <property type="entry name" value="MICROTUBULE-ASSOCIATED PROTEIN TORTIFOLIA1-LIKE"/>
    <property type="match status" value="1"/>
</dbReference>
<dbReference type="STRING" id="35608.A0A2U1M4B8"/>
<dbReference type="OrthoDB" id="1904066at2759"/>
<evidence type="ECO:0000259" key="3">
    <source>
        <dbReference type="Pfam" id="PF24714"/>
    </source>
</evidence>
<keyword evidence="1" id="KW-0175">Coiled coil</keyword>
<feature type="region of interest" description="Disordered" evidence="2">
    <location>
        <begin position="502"/>
        <end position="549"/>
    </location>
</feature>
<comment type="caution">
    <text evidence="4">The sequence shown here is derived from an EMBL/GenBank/DDBJ whole genome shotgun (WGS) entry which is preliminary data.</text>
</comment>
<evidence type="ECO:0000313" key="5">
    <source>
        <dbReference type="Proteomes" id="UP000245207"/>
    </source>
</evidence>
<dbReference type="Pfam" id="PF24714">
    <property type="entry name" value="TOR1L1_N"/>
    <property type="match status" value="1"/>
</dbReference>
<dbReference type="InterPro" id="IPR057600">
    <property type="entry name" value="TORTIFOLIA1/SINE1-2_N"/>
</dbReference>
<feature type="compositionally biased region" description="Polar residues" evidence="2">
    <location>
        <begin position="267"/>
        <end position="302"/>
    </location>
</feature>
<dbReference type="SUPFAM" id="SSF48371">
    <property type="entry name" value="ARM repeat"/>
    <property type="match status" value="1"/>
</dbReference>
<evidence type="ECO:0000256" key="1">
    <source>
        <dbReference type="SAM" id="Coils"/>
    </source>
</evidence>
<gene>
    <name evidence="4" type="ORF">CTI12_AA422320</name>
</gene>
<dbReference type="EMBL" id="PKPP01006574">
    <property type="protein sequence ID" value="PWA56087.1"/>
    <property type="molecule type" value="Genomic_DNA"/>
</dbReference>
<dbReference type="GO" id="GO:0008017">
    <property type="term" value="F:microtubule binding"/>
    <property type="evidence" value="ECO:0007669"/>
    <property type="project" value="InterPro"/>
</dbReference>
<reference evidence="4 5" key="1">
    <citation type="journal article" date="2018" name="Mol. Plant">
        <title>The genome of Artemisia annua provides insight into the evolution of Asteraceae family and artemisinin biosynthesis.</title>
        <authorList>
            <person name="Shen Q."/>
            <person name="Zhang L."/>
            <person name="Liao Z."/>
            <person name="Wang S."/>
            <person name="Yan T."/>
            <person name="Shi P."/>
            <person name="Liu M."/>
            <person name="Fu X."/>
            <person name="Pan Q."/>
            <person name="Wang Y."/>
            <person name="Lv Z."/>
            <person name="Lu X."/>
            <person name="Zhang F."/>
            <person name="Jiang W."/>
            <person name="Ma Y."/>
            <person name="Chen M."/>
            <person name="Hao X."/>
            <person name="Li L."/>
            <person name="Tang Y."/>
            <person name="Lv G."/>
            <person name="Zhou Y."/>
            <person name="Sun X."/>
            <person name="Brodelius P.E."/>
            <person name="Rose J.K.C."/>
            <person name="Tang K."/>
        </authorList>
    </citation>
    <scope>NUCLEOTIDE SEQUENCE [LARGE SCALE GENOMIC DNA]</scope>
    <source>
        <strain evidence="5">cv. Huhao1</strain>
        <tissue evidence="4">Leaf</tissue>
    </source>
</reference>
<evidence type="ECO:0000256" key="2">
    <source>
        <dbReference type="SAM" id="MobiDB-lite"/>
    </source>
</evidence>
<dbReference type="Proteomes" id="UP000245207">
    <property type="component" value="Unassembled WGS sequence"/>
</dbReference>
<name>A0A2U1M4B8_ARTAN</name>